<dbReference type="RefSeq" id="WP_150379944.1">
    <property type="nucleotide sequence ID" value="NZ_RZUH01000009.1"/>
</dbReference>
<name>A0A5M9ZHK3_9BIFI</name>
<accession>A0A5M9ZHK3</accession>
<proteinExistence type="predicted"/>
<evidence type="ECO:0000313" key="1">
    <source>
        <dbReference type="EMBL" id="KAA8826988.1"/>
    </source>
</evidence>
<comment type="caution">
    <text evidence="1">The sequence shown here is derived from an EMBL/GenBank/DDBJ whole genome shotgun (WGS) entry which is preliminary data.</text>
</comment>
<protein>
    <submittedName>
        <fullName evidence="1">Uncharacterized protein</fullName>
    </submittedName>
</protein>
<dbReference type="EMBL" id="RZUH01000009">
    <property type="protein sequence ID" value="KAA8826988.1"/>
    <property type="molecule type" value="Genomic_DNA"/>
</dbReference>
<gene>
    <name evidence="1" type="ORF">EMO91_10695</name>
</gene>
<dbReference type="AlphaFoldDB" id="A0A5M9ZHK3"/>
<reference evidence="1 2" key="1">
    <citation type="journal article" date="2019" name="Syst. Appl. Microbiol.">
        <title>Characterization of Bifidobacterium species in feaces of the Egyptian fruit bat: Description of B. vespertilionis sp. nov. and B. rousetti sp. nov.</title>
        <authorList>
            <person name="Modesto M."/>
            <person name="Satti M."/>
            <person name="Watanabe K."/>
            <person name="Puglisi E."/>
            <person name="Morelli L."/>
            <person name="Huang C.-H."/>
            <person name="Liou J.-S."/>
            <person name="Miyashita M."/>
            <person name="Tamura T."/>
            <person name="Saito S."/>
            <person name="Mori K."/>
            <person name="Huang L."/>
            <person name="Sciavilla P."/>
            <person name="Sandri C."/>
            <person name="Spiezio C."/>
            <person name="Vitali F."/>
            <person name="Cavalieri D."/>
            <person name="Perpetuini G."/>
            <person name="Tofalo R."/>
            <person name="Bonetti A."/>
            <person name="Arita M."/>
            <person name="Mattarelli P."/>
        </authorList>
    </citation>
    <scope>NUCLEOTIDE SEQUENCE [LARGE SCALE GENOMIC DNA]</scope>
    <source>
        <strain evidence="1 2">RST17</strain>
    </source>
</reference>
<organism evidence="1 2">
    <name type="scientific">Bifidobacterium myosotis</name>
    <dbReference type="NCBI Taxonomy" id="1630166"/>
    <lineage>
        <taxon>Bacteria</taxon>
        <taxon>Bacillati</taxon>
        <taxon>Actinomycetota</taxon>
        <taxon>Actinomycetes</taxon>
        <taxon>Bifidobacteriales</taxon>
        <taxon>Bifidobacteriaceae</taxon>
        <taxon>Bifidobacterium</taxon>
    </lineage>
</organism>
<dbReference type="Proteomes" id="UP000410049">
    <property type="component" value="Unassembled WGS sequence"/>
</dbReference>
<sequence length="100" mass="11328">MSRAVIMQVVPNTRHAIDDFLEETAEQENRETDGCGTTVKDLRRAIRWLGYPITDNYEEARRKVASDFRTASSRPACIGRTACPSRCANHANAWRTRIAC</sequence>
<evidence type="ECO:0000313" key="2">
    <source>
        <dbReference type="Proteomes" id="UP000410049"/>
    </source>
</evidence>